<dbReference type="GO" id="GO:0004467">
    <property type="term" value="F:long-chain fatty acid-CoA ligase activity"/>
    <property type="evidence" value="ECO:0007669"/>
    <property type="project" value="TreeGrafter"/>
</dbReference>
<dbReference type="Pfam" id="PF00501">
    <property type="entry name" value="AMP-binding"/>
    <property type="match status" value="1"/>
</dbReference>
<dbReference type="NCBIfam" id="NF009927">
    <property type="entry name" value="PRK13388.1"/>
    <property type="match status" value="1"/>
</dbReference>
<keyword evidence="9" id="KW-1185">Reference proteome</keyword>
<dbReference type="InterPro" id="IPR000873">
    <property type="entry name" value="AMP-dep_synth/lig_dom"/>
</dbReference>
<dbReference type="Pfam" id="PF13193">
    <property type="entry name" value="AMP-binding_C"/>
    <property type="match status" value="1"/>
</dbReference>
<dbReference type="InterPro" id="IPR020845">
    <property type="entry name" value="AMP-binding_CS"/>
</dbReference>
<dbReference type="InterPro" id="IPR045851">
    <property type="entry name" value="AMP-bd_C_sf"/>
</dbReference>
<feature type="compositionally biased region" description="Low complexity" evidence="5">
    <location>
        <begin position="558"/>
        <end position="583"/>
    </location>
</feature>
<reference evidence="8 9" key="1">
    <citation type="submission" date="2017-04" db="EMBL/GenBank/DDBJ databases">
        <title>The new phylogeny of genus Mycobacterium.</title>
        <authorList>
            <person name="Tortoli E."/>
            <person name="Trovato A."/>
            <person name="Cirillo D.M."/>
        </authorList>
    </citation>
    <scope>NUCLEOTIDE SEQUENCE [LARGE SCALE GENOMIC DNA]</scope>
    <source>
        <strain evidence="8 9">DSM 45247</strain>
    </source>
</reference>
<evidence type="ECO:0000313" key="8">
    <source>
        <dbReference type="EMBL" id="OSC26166.1"/>
    </source>
</evidence>
<evidence type="ECO:0000259" key="6">
    <source>
        <dbReference type="Pfam" id="PF00501"/>
    </source>
</evidence>
<evidence type="ECO:0000256" key="4">
    <source>
        <dbReference type="ARBA" id="ARBA00022840"/>
    </source>
</evidence>
<dbReference type="Gene3D" id="3.40.50.12780">
    <property type="entry name" value="N-terminal domain of ligase-like"/>
    <property type="match status" value="1"/>
</dbReference>
<accession>A0A1X2KWH6</accession>
<dbReference type="GO" id="GO:0044539">
    <property type="term" value="P:long-chain fatty acid import into cell"/>
    <property type="evidence" value="ECO:0007669"/>
    <property type="project" value="TreeGrafter"/>
</dbReference>
<evidence type="ECO:0000259" key="7">
    <source>
        <dbReference type="Pfam" id="PF13193"/>
    </source>
</evidence>
<evidence type="ECO:0000313" key="9">
    <source>
        <dbReference type="Proteomes" id="UP000242320"/>
    </source>
</evidence>
<keyword evidence="4" id="KW-0067">ATP-binding</keyword>
<feature type="domain" description="AMP-binding enzyme C-terminal" evidence="7">
    <location>
        <begin position="418"/>
        <end position="494"/>
    </location>
</feature>
<evidence type="ECO:0000256" key="3">
    <source>
        <dbReference type="ARBA" id="ARBA00022741"/>
    </source>
</evidence>
<comment type="similarity">
    <text evidence="1">Belongs to the ATP-dependent AMP-binding enzyme family.</text>
</comment>
<dbReference type="PANTHER" id="PTHR43107:SF15">
    <property type="entry name" value="FATTY ACID TRANSPORT PROTEIN 3, ISOFORM A"/>
    <property type="match status" value="1"/>
</dbReference>
<dbReference type="GO" id="GO:0005886">
    <property type="term" value="C:plasma membrane"/>
    <property type="evidence" value="ECO:0007669"/>
    <property type="project" value="TreeGrafter"/>
</dbReference>
<dbReference type="OrthoDB" id="9803968at2"/>
<dbReference type="FunFam" id="3.40.50.12780:FF:000042">
    <property type="entry name" value="Possible fatty-acid-CoA ligase fadD1"/>
    <property type="match status" value="1"/>
</dbReference>
<name>A0A1X2KWH6_9MYCO</name>
<proteinExistence type="inferred from homology"/>
<keyword evidence="3" id="KW-0547">Nucleotide-binding</keyword>
<dbReference type="InterPro" id="IPR025110">
    <property type="entry name" value="AMP-bd_C"/>
</dbReference>
<feature type="region of interest" description="Disordered" evidence="5">
    <location>
        <begin position="526"/>
        <end position="583"/>
    </location>
</feature>
<dbReference type="Gene3D" id="3.30.300.30">
    <property type="match status" value="1"/>
</dbReference>
<organism evidence="8 9">
    <name type="scientific">Mycolicibacterium vulneris</name>
    <dbReference type="NCBI Taxonomy" id="547163"/>
    <lineage>
        <taxon>Bacteria</taxon>
        <taxon>Bacillati</taxon>
        <taxon>Actinomycetota</taxon>
        <taxon>Actinomycetes</taxon>
        <taxon>Mycobacteriales</taxon>
        <taxon>Mycobacteriaceae</taxon>
        <taxon>Mycolicibacterium</taxon>
    </lineage>
</organism>
<feature type="domain" description="AMP-dependent synthetase/ligase" evidence="6">
    <location>
        <begin position="20"/>
        <end position="367"/>
    </location>
</feature>
<dbReference type="EMBL" id="NCXM01000017">
    <property type="protein sequence ID" value="OSC26166.1"/>
    <property type="molecule type" value="Genomic_DNA"/>
</dbReference>
<evidence type="ECO:0000256" key="5">
    <source>
        <dbReference type="SAM" id="MobiDB-lite"/>
    </source>
</evidence>
<dbReference type="AlphaFoldDB" id="A0A1X2KWH6"/>
<dbReference type="InterPro" id="IPR042099">
    <property type="entry name" value="ANL_N_sf"/>
</dbReference>
<dbReference type="GO" id="GO:0005524">
    <property type="term" value="F:ATP binding"/>
    <property type="evidence" value="ECO:0007669"/>
    <property type="project" value="UniProtKB-KW"/>
</dbReference>
<evidence type="ECO:0000256" key="1">
    <source>
        <dbReference type="ARBA" id="ARBA00006432"/>
    </source>
</evidence>
<dbReference type="GO" id="GO:0005324">
    <property type="term" value="F:long-chain fatty acid transmembrane transporter activity"/>
    <property type="evidence" value="ECO:0007669"/>
    <property type="project" value="TreeGrafter"/>
</dbReference>
<sequence length="583" mass="61642">MADDTIQALLRKRLSDPGVAVKYLDLQWTWRQYLAGAAARAAALLAAADPQRPMHIGALLGNTPEMVSQMAAAGLGGYVLCGLNTTRRGEALAADVRRADCQFVVTDAEHRPLLDGLDLGATQILDSSTPQWSEFVDAAGELNPHREVTAMDAFMMIFTSGTSGNPKAVQVSHLMATFAGLNLVQRFALTEQDTCYVSMPLFHSNAVVAGWAPAVCSGAAMVPAKFSASSFLDDIRRHGATYMNYVGKPLAYILATAERDDDADNPLRVAFGNEANDKDIDEFGRRFGVQVEDGFGSTENAVIVIREEGTPKGSIGKGMDGIAIYNSDTVTECAVARFDADGALVNADEAIGELVNTAGSGFFTGYYNDPDANAERMRHGMYWSGDLAYRDADGWIYLAGRTADWMRVDGENLAAAPIERILLRHSAISRIAIYAVADGHVGDQVMAAIVLNDGQTLAPAEFEAFLDAQPDLSSKARPRFVRIAADLPSTATHKVLKRQLIAQGTAVGPGEVLWEREPRGTAYTAYTASGDRKGGEAGRSGSPPSASGDRKGGEAGRSGSPPSATTGSSVPGAGSAPSTAAPV</sequence>
<dbReference type="PROSITE" id="PS00455">
    <property type="entry name" value="AMP_BINDING"/>
    <property type="match status" value="1"/>
</dbReference>
<comment type="caution">
    <text evidence="8">The sequence shown here is derived from an EMBL/GenBank/DDBJ whole genome shotgun (WGS) entry which is preliminary data.</text>
</comment>
<protein>
    <submittedName>
        <fullName evidence="8">Acyl-CoA synthetase</fullName>
    </submittedName>
</protein>
<dbReference type="SUPFAM" id="SSF56801">
    <property type="entry name" value="Acetyl-CoA synthetase-like"/>
    <property type="match status" value="1"/>
</dbReference>
<keyword evidence="2" id="KW-0436">Ligase</keyword>
<gene>
    <name evidence="8" type="ORF">B8W69_17240</name>
</gene>
<dbReference type="Proteomes" id="UP000242320">
    <property type="component" value="Unassembled WGS sequence"/>
</dbReference>
<dbReference type="PANTHER" id="PTHR43107">
    <property type="entry name" value="LONG-CHAIN FATTY ACID TRANSPORT PROTEIN"/>
    <property type="match status" value="1"/>
</dbReference>
<evidence type="ECO:0000256" key="2">
    <source>
        <dbReference type="ARBA" id="ARBA00022598"/>
    </source>
</evidence>